<dbReference type="SUPFAM" id="SSF53067">
    <property type="entry name" value="Actin-like ATPase domain"/>
    <property type="match status" value="2"/>
</dbReference>
<dbReference type="InterPro" id="IPR018485">
    <property type="entry name" value="FGGY_C"/>
</dbReference>
<comment type="similarity">
    <text evidence="1">Belongs to the FGGY kinase family.</text>
</comment>
<evidence type="ECO:0000259" key="6">
    <source>
        <dbReference type="Pfam" id="PF00370"/>
    </source>
</evidence>
<feature type="domain" description="Carbohydrate kinase FGGY N-terminal" evidence="6">
    <location>
        <begin position="5"/>
        <end position="214"/>
    </location>
</feature>
<dbReference type="STRING" id="572478.Vdis_0272"/>
<dbReference type="GO" id="GO:0005829">
    <property type="term" value="C:cytosol"/>
    <property type="evidence" value="ECO:0007669"/>
    <property type="project" value="TreeGrafter"/>
</dbReference>
<evidence type="ECO:0000256" key="3">
    <source>
        <dbReference type="ARBA" id="ARBA00022741"/>
    </source>
</evidence>
<dbReference type="InterPro" id="IPR000577">
    <property type="entry name" value="Carb_kinase_FGGY"/>
</dbReference>
<evidence type="ECO:0000256" key="2">
    <source>
        <dbReference type="ARBA" id="ARBA00022679"/>
    </source>
</evidence>
<evidence type="ECO:0000313" key="9">
    <source>
        <dbReference type="Proteomes" id="UP000006681"/>
    </source>
</evidence>
<name>E1QT88_VULDI</name>
<dbReference type="AlphaFoldDB" id="E1QT88"/>
<dbReference type="PIRSF" id="PIRSF000538">
    <property type="entry name" value="GlpK"/>
    <property type="match status" value="1"/>
</dbReference>
<dbReference type="Proteomes" id="UP000006681">
    <property type="component" value="Chromosome"/>
</dbReference>
<dbReference type="Pfam" id="PF02782">
    <property type="entry name" value="FGGY_C"/>
    <property type="match status" value="1"/>
</dbReference>
<accession>E1QT88</accession>
<keyword evidence="3" id="KW-0547">Nucleotide-binding</keyword>
<feature type="domain" description="Carbohydrate kinase FGGY C-terminal" evidence="7">
    <location>
        <begin position="243"/>
        <end position="418"/>
    </location>
</feature>
<gene>
    <name evidence="8" type="ordered locus">Vdis_0272</name>
</gene>
<dbReference type="HOGENOM" id="CLU_009281_2_3_2"/>
<evidence type="ECO:0000313" key="8">
    <source>
        <dbReference type="EMBL" id="ADN49680.1"/>
    </source>
</evidence>
<dbReference type="InterPro" id="IPR043129">
    <property type="entry name" value="ATPase_NBD"/>
</dbReference>
<dbReference type="Gene3D" id="3.30.420.40">
    <property type="match status" value="2"/>
</dbReference>
<dbReference type="InterPro" id="IPR018484">
    <property type="entry name" value="FGGY_N"/>
</dbReference>
<protein>
    <submittedName>
        <fullName evidence="8">Carbohydrate kinase, FGGY</fullName>
    </submittedName>
</protein>
<keyword evidence="2" id="KW-0808">Transferase</keyword>
<dbReference type="Pfam" id="PF00370">
    <property type="entry name" value="FGGY_N"/>
    <property type="match status" value="1"/>
</dbReference>
<keyword evidence="4 8" id="KW-0418">Kinase</keyword>
<evidence type="ECO:0000256" key="4">
    <source>
        <dbReference type="ARBA" id="ARBA00022777"/>
    </source>
</evidence>
<evidence type="ECO:0000259" key="7">
    <source>
        <dbReference type="Pfam" id="PF02782"/>
    </source>
</evidence>
<dbReference type="OrthoDB" id="26592at2157"/>
<dbReference type="KEGG" id="vdi:Vdis_0272"/>
<sequence length="468" mass="51515">MSLGVIDVGTTNIKLIIYDEELNQRYSETVNVPMAFPGNYRVEQDANALRSAFNHLVSTARDRGVKYLGISTYRASVLAWDRSGNPLINIITWLDRRGLEIVNKFPYSIMRHLPLLSSILIPTSPVVQILWLLRNRRGLIERVRRGEVFIGTLSSYLAYIIGNRYVNDASNEALTGLWHPGNFRRIDAVYELLGIPREVGPDVVDNIHEFGEVNGMRVGVLIADQQAAMVGEGCLSIGCGKVTNGTGSFVDAVTDKFRLAGGGLLPLLILKYGNTVYYGIEGFLPATGSVIDWLIKLGLLSSPQELDGLVNVDTQGIVVVPALAGVNVPPRPCARGLIDGLTLNTTRESFVRAVIEGIVQLIGLIFDKIRNYSRVNVVRVDGGLSRSVLFLKLLATALDTAVERQRDVEATARGVAALLKVFRGDWSLNDIIKGAHVNVELRIKPGEEKLSLSRDVVRRIVEGMRCRM</sequence>
<keyword evidence="5" id="KW-0067">ATP-binding</keyword>
<dbReference type="GeneID" id="9751189"/>
<dbReference type="GO" id="GO:0005524">
    <property type="term" value="F:ATP binding"/>
    <property type="evidence" value="ECO:0007669"/>
    <property type="project" value="UniProtKB-KW"/>
</dbReference>
<proteinExistence type="inferred from homology"/>
<reference evidence="8 9" key="1">
    <citation type="journal article" date="2010" name="Stand. Genomic Sci.">
        <title>Complete genome sequence of Vulcanisaeta distributa type strain (IC-017).</title>
        <authorList>
            <person name="Mavromatis K."/>
            <person name="Sikorski J."/>
            <person name="Pabst E."/>
            <person name="Teshima H."/>
            <person name="Lapidus A."/>
            <person name="Lucas S."/>
            <person name="Nolan M."/>
            <person name="Glavina Del Rio T."/>
            <person name="Cheng J.F."/>
            <person name="Bruce D."/>
            <person name="Goodwin L."/>
            <person name="Pitluck S."/>
            <person name="Liolios K."/>
            <person name="Ivanova N."/>
            <person name="Mikhailova N."/>
            <person name="Pati A."/>
            <person name="Chen A."/>
            <person name="Palaniappan K."/>
            <person name="Land M."/>
            <person name="Hauser L."/>
            <person name="Chang Y.J."/>
            <person name="Jeffries C.D."/>
            <person name="Rohde M."/>
            <person name="Spring S."/>
            <person name="Goker M."/>
            <person name="Wirth R."/>
            <person name="Woyke T."/>
            <person name="Bristow J."/>
            <person name="Eisen J.A."/>
            <person name="Markowitz V."/>
            <person name="Hugenholtz P."/>
            <person name="Klenk H.P."/>
            <person name="Kyrpides N.C."/>
        </authorList>
    </citation>
    <scope>NUCLEOTIDE SEQUENCE [LARGE SCALE GENOMIC DNA]</scope>
    <source>
        <strain evidence="9">DSM 14429 / JCM 11212 / NBRC 100878 / IC-017</strain>
    </source>
</reference>
<evidence type="ECO:0000256" key="1">
    <source>
        <dbReference type="ARBA" id="ARBA00009156"/>
    </source>
</evidence>
<dbReference type="GO" id="GO:0004370">
    <property type="term" value="F:glycerol kinase activity"/>
    <property type="evidence" value="ECO:0007669"/>
    <property type="project" value="TreeGrafter"/>
</dbReference>
<dbReference type="PANTHER" id="PTHR10196">
    <property type="entry name" value="SUGAR KINASE"/>
    <property type="match status" value="1"/>
</dbReference>
<keyword evidence="9" id="KW-1185">Reference proteome</keyword>
<dbReference type="EMBL" id="CP002100">
    <property type="protein sequence ID" value="ADN49680.1"/>
    <property type="molecule type" value="Genomic_DNA"/>
</dbReference>
<reference evidence="9" key="2">
    <citation type="journal article" date="2010" name="Stand. Genomic Sci.">
        <title>Complete genome sequence of Vulcanisaeta distributa type strain (IC-017T).</title>
        <authorList>
            <person name="Mavromatis K."/>
            <person name="Sikorski J."/>
            <person name="Pabst E."/>
            <person name="Teshima H."/>
            <person name="Lapidus A."/>
            <person name="Lucas S."/>
            <person name="Nolan M."/>
            <person name="Glavina Del Rio T."/>
            <person name="Cheng J."/>
            <person name="Bruce D."/>
            <person name="Goodwin L."/>
            <person name="Pitluck S."/>
            <person name="Liolios K."/>
            <person name="Ivanova N."/>
            <person name="Mikhailova N."/>
            <person name="Pati A."/>
            <person name="Chen A."/>
            <person name="Palaniappan K."/>
            <person name="Land M."/>
            <person name="Hauser L."/>
            <person name="Chang Y."/>
            <person name="Jeffries C."/>
            <person name="Rohde M."/>
            <person name="Spring S."/>
            <person name="Goker M."/>
            <person name="Wirth R."/>
            <person name="Woyke T."/>
            <person name="Bristow J."/>
            <person name="Eisen J."/>
            <person name="Markowitz V."/>
            <person name="Hugenholtz P."/>
            <person name="Klenk H."/>
            <person name="Kyrpides N."/>
        </authorList>
    </citation>
    <scope>NUCLEOTIDE SEQUENCE [LARGE SCALE GENOMIC DNA]</scope>
    <source>
        <strain evidence="9">DSM 14429 / JCM 11212 / NBRC 100878 / IC-017</strain>
    </source>
</reference>
<dbReference type="eggNOG" id="arCOG00024">
    <property type="taxonomic scope" value="Archaea"/>
</dbReference>
<dbReference type="RefSeq" id="WP_013335405.1">
    <property type="nucleotide sequence ID" value="NC_014537.1"/>
</dbReference>
<dbReference type="PANTHER" id="PTHR10196:SF69">
    <property type="entry name" value="GLYCEROL KINASE"/>
    <property type="match status" value="1"/>
</dbReference>
<dbReference type="GO" id="GO:0006071">
    <property type="term" value="P:glycerol metabolic process"/>
    <property type="evidence" value="ECO:0007669"/>
    <property type="project" value="TreeGrafter"/>
</dbReference>
<organism evidence="8 9">
    <name type="scientific">Vulcanisaeta distributa (strain DSM 14429 / JCM 11212 / NBRC 100878 / IC-017)</name>
    <dbReference type="NCBI Taxonomy" id="572478"/>
    <lineage>
        <taxon>Archaea</taxon>
        <taxon>Thermoproteota</taxon>
        <taxon>Thermoprotei</taxon>
        <taxon>Thermoproteales</taxon>
        <taxon>Thermoproteaceae</taxon>
        <taxon>Vulcanisaeta</taxon>
    </lineage>
</organism>
<evidence type="ECO:0000256" key="5">
    <source>
        <dbReference type="ARBA" id="ARBA00022840"/>
    </source>
</evidence>